<feature type="domain" description="IclR-ED" evidence="3">
    <location>
        <begin position="76"/>
        <end position="257"/>
    </location>
</feature>
<protein>
    <submittedName>
        <fullName evidence="4">IclR family transcriptional regulator C-terminal domain-containing protein</fullName>
    </submittedName>
</protein>
<dbReference type="SUPFAM" id="SSF46785">
    <property type="entry name" value="Winged helix' DNA-binding domain"/>
    <property type="match status" value="1"/>
</dbReference>
<dbReference type="AlphaFoldDB" id="A0AAU7VUU5"/>
<dbReference type="Gene3D" id="1.10.10.10">
    <property type="entry name" value="Winged helix-like DNA-binding domain superfamily/Winged helix DNA-binding domain"/>
    <property type="match status" value="1"/>
</dbReference>
<gene>
    <name evidence="4" type="ORF">ABS642_18410</name>
</gene>
<dbReference type="GO" id="GO:0003677">
    <property type="term" value="F:DNA binding"/>
    <property type="evidence" value="ECO:0007669"/>
    <property type="project" value="TreeGrafter"/>
</dbReference>
<dbReference type="InterPro" id="IPR014757">
    <property type="entry name" value="Tscrpt_reg_IclR_C"/>
</dbReference>
<accession>A0AAU7VUU5</accession>
<organism evidence="4">
    <name type="scientific">Microbacterium sp. A8/3-1</name>
    <dbReference type="NCBI Taxonomy" id="3160749"/>
    <lineage>
        <taxon>Bacteria</taxon>
        <taxon>Bacillati</taxon>
        <taxon>Actinomycetota</taxon>
        <taxon>Actinomycetes</taxon>
        <taxon>Micrococcales</taxon>
        <taxon>Microbacteriaceae</taxon>
        <taxon>Microbacterium</taxon>
    </lineage>
</organism>
<dbReference type="PROSITE" id="PS51078">
    <property type="entry name" value="ICLR_ED"/>
    <property type="match status" value="1"/>
</dbReference>
<dbReference type="GO" id="GO:0003700">
    <property type="term" value="F:DNA-binding transcription factor activity"/>
    <property type="evidence" value="ECO:0007669"/>
    <property type="project" value="TreeGrafter"/>
</dbReference>
<dbReference type="PANTHER" id="PTHR30136">
    <property type="entry name" value="HELIX-TURN-HELIX TRANSCRIPTIONAL REGULATOR, ICLR FAMILY"/>
    <property type="match status" value="1"/>
</dbReference>
<reference evidence="4" key="1">
    <citation type="submission" date="2024-06" db="EMBL/GenBank/DDBJ databases">
        <title>Draft genome sequence of Microbacterium sp. strain A8/3-1, isolated from Oxytropis tragacanthoides Fisch. ex DC. Root nodules in the Altai region of Russia.</title>
        <authorList>
            <person name="Sazanova A."/>
            <person name="Guro P."/>
            <person name="Kuznetsova I."/>
            <person name="Belimov A."/>
            <person name="Safronova V."/>
        </authorList>
    </citation>
    <scope>NUCLEOTIDE SEQUENCE</scope>
    <source>
        <strain evidence="4">A8/3-1</strain>
    </source>
</reference>
<dbReference type="InterPro" id="IPR050707">
    <property type="entry name" value="HTH_MetabolicPath_Reg"/>
</dbReference>
<dbReference type="InterPro" id="IPR036390">
    <property type="entry name" value="WH_DNA-bd_sf"/>
</dbReference>
<proteinExistence type="predicted"/>
<dbReference type="SUPFAM" id="SSF55781">
    <property type="entry name" value="GAF domain-like"/>
    <property type="match status" value="1"/>
</dbReference>
<evidence type="ECO:0000313" key="4">
    <source>
        <dbReference type="EMBL" id="XBX77863.1"/>
    </source>
</evidence>
<evidence type="ECO:0000259" key="3">
    <source>
        <dbReference type="PROSITE" id="PS51078"/>
    </source>
</evidence>
<dbReference type="RefSeq" id="WP_350351275.1">
    <property type="nucleotide sequence ID" value="NZ_CP158357.1"/>
</dbReference>
<dbReference type="Gene3D" id="3.30.450.40">
    <property type="match status" value="1"/>
</dbReference>
<keyword evidence="2" id="KW-0804">Transcription</keyword>
<name>A0AAU7VUU5_9MICO</name>
<dbReference type="GO" id="GO:0045892">
    <property type="term" value="P:negative regulation of DNA-templated transcription"/>
    <property type="evidence" value="ECO:0007669"/>
    <property type="project" value="TreeGrafter"/>
</dbReference>
<keyword evidence="1" id="KW-0805">Transcription regulation</keyword>
<dbReference type="EMBL" id="CP158357">
    <property type="protein sequence ID" value="XBX77863.1"/>
    <property type="molecule type" value="Genomic_DNA"/>
</dbReference>
<dbReference type="InterPro" id="IPR029016">
    <property type="entry name" value="GAF-like_dom_sf"/>
</dbReference>
<dbReference type="Pfam" id="PF01614">
    <property type="entry name" value="IclR_C"/>
    <property type="match status" value="1"/>
</dbReference>
<dbReference type="PANTHER" id="PTHR30136:SF35">
    <property type="entry name" value="HTH-TYPE TRANSCRIPTIONAL REGULATOR RV1719"/>
    <property type="match status" value="1"/>
</dbReference>
<evidence type="ECO:0000256" key="1">
    <source>
        <dbReference type="ARBA" id="ARBA00023015"/>
    </source>
</evidence>
<evidence type="ECO:0000256" key="2">
    <source>
        <dbReference type="ARBA" id="ARBA00023163"/>
    </source>
</evidence>
<dbReference type="InterPro" id="IPR036388">
    <property type="entry name" value="WH-like_DNA-bd_sf"/>
</dbReference>
<sequence>MTPTPLPTAKSSSMGRGLDVLAALTTCLREGRKATVVEIARSLDRERSQVSRSLAAYEASGLVVRAEDRSFTLAWGWYAAAQDLVSKRIAAHGLAVLEGLSSLLGEATFLSVLQGDATLTTLESLPSGSRMIGSWIGRAYPAYCSDAGRAALWDASAEEVRAIFAATDFSRQGPNTPSSVDDFLDRLDADRRRGFAVVDQEAEPGLYSVAAPVWDFRGEVVGAVQVVGTRDSLHPRTAECGAACAAAAADLSRQLGAPASPAISG</sequence>